<name>A0A8S5P923_9CAUD</name>
<evidence type="ECO:0000313" key="2">
    <source>
        <dbReference type="EMBL" id="DAE02897.1"/>
    </source>
</evidence>
<organism evidence="2">
    <name type="scientific">Siphoviridae sp. ct8Hx23</name>
    <dbReference type="NCBI Taxonomy" id="2825360"/>
    <lineage>
        <taxon>Viruses</taxon>
        <taxon>Duplodnaviria</taxon>
        <taxon>Heunggongvirae</taxon>
        <taxon>Uroviricota</taxon>
        <taxon>Caudoviricetes</taxon>
    </lineage>
</organism>
<evidence type="ECO:0000256" key="1">
    <source>
        <dbReference type="SAM" id="Coils"/>
    </source>
</evidence>
<proteinExistence type="predicted"/>
<dbReference type="EMBL" id="BK015355">
    <property type="protein sequence ID" value="DAE02897.1"/>
    <property type="molecule type" value="Genomic_DNA"/>
</dbReference>
<protein>
    <submittedName>
        <fullName evidence="2">Uncharacterized protein</fullName>
    </submittedName>
</protein>
<keyword evidence="1" id="KW-0175">Coiled coil</keyword>
<accession>A0A8S5P923</accession>
<feature type="coiled-coil region" evidence="1">
    <location>
        <begin position="10"/>
        <end position="37"/>
    </location>
</feature>
<reference evidence="2" key="1">
    <citation type="journal article" date="2021" name="Proc. Natl. Acad. Sci. U.S.A.">
        <title>A Catalog of Tens of Thousands of Viruses from Human Metagenomes Reveals Hidden Associations with Chronic Diseases.</title>
        <authorList>
            <person name="Tisza M.J."/>
            <person name="Buck C.B."/>
        </authorList>
    </citation>
    <scope>NUCLEOTIDE SEQUENCE</scope>
    <source>
        <strain evidence="2">Ct8Hx23</strain>
    </source>
</reference>
<sequence length="69" mass="8001">MGEVSELTTLRQIRLEIQRHRKAIADLEERMDDILEVTSTRRPVRRKTISAESAAALIREGKLRERLST</sequence>